<keyword evidence="12" id="KW-0418">Kinase</keyword>
<evidence type="ECO:0000256" key="2">
    <source>
        <dbReference type="ARBA" id="ARBA00020355"/>
    </source>
</evidence>
<reference evidence="12 13" key="1">
    <citation type="submission" date="2016-04" db="EMBL/GenBank/DDBJ databases">
        <title>Evolutionary innovation and constraint leading to complex multicellularity in the Ascomycota.</title>
        <authorList>
            <person name="Cisse O."/>
            <person name="Nguyen A."/>
            <person name="Hewitt D.A."/>
            <person name="Jedd G."/>
            <person name="Stajich J.E."/>
        </authorList>
    </citation>
    <scope>NUCLEOTIDE SEQUENCE [LARGE SCALE GENOMIC DNA]</scope>
    <source>
        <strain evidence="12 13">DAH-3</strain>
    </source>
</reference>
<dbReference type="Pfam" id="PF00027">
    <property type="entry name" value="cNMP_binding"/>
    <property type="match status" value="2"/>
</dbReference>
<feature type="region of interest" description="Disordered" evidence="10">
    <location>
        <begin position="379"/>
        <end position="410"/>
    </location>
</feature>
<dbReference type="GO" id="GO:0005829">
    <property type="term" value="C:cytosol"/>
    <property type="evidence" value="ECO:0007669"/>
    <property type="project" value="TreeGrafter"/>
</dbReference>
<dbReference type="Gene3D" id="1.20.890.10">
    <property type="entry name" value="cAMP-dependent protein kinase regulatory subunit, dimerization-anchoring domain"/>
    <property type="match status" value="1"/>
</dbReference>
<keyword evidence="12" id="KW-0808">Transferase</keyword>
<dbReference type="SMART" id="SM00100">
    <property type="entry name" value="cNMP"/>
    <property type="match status" value="2"/>
</dbReference>
<dbReference type="SUPFAM" id="SSF47391">
    <property type="entry name" value="Dimerization-anchoring domain of cAMP-dependent PK regulatory subunit"/>
    <property type="match status" value="1"/>
</dbReference>
<keyword evidence="4 8" id="KW-0116">cAMP-binding</keyword>
<feature type="domain" description="Cyclic nucleotide-binding" evidence="11">
    <location>
        <begin position="142"/>
        <end position="266"/>
    </location>
</feature>
<feature type="domain" description="Cyclic nucleotide-binding" evidence="11">
    <location>
        <begin position="269"/>
        <end position="377"/>
    </location>
</feature>
<dbReference type="FunFam" id="2.60.120.10:FF:000006">
    <property type="entry name" value="cAMP-dependent protein kinase type I-alpha regulatory subunit"/>
    <property type="match status" value="1"/>
</dbReference>
<dbReference type="GO" id="GO:0016301">
    <property type="term" value="F:kinase activity"/>
    <property type="evidence" value="ECO:0007669"/>
    <property type="project" value="UniProtKB-KW"/>
</dbReference>
<evidence type="ECO:0000256" key="1">
    <source>
        <dbReference type="ARBA" id="ARBA00005753"/>
    </source>
</evidence>
<feature type="binding site" evidence="9">
    <location>
        <position position="344"/>
    </location>
    <ligand>
        <name>3',5'-cyclic AMP</name>
        <dbReference type="ChEBI" id="CHEBI:58165"/>
        <label>2</label>
    </ligand>
</feature>
<keyword evidence="3" id="KW-0597">Phosphoprotein</keyword>
<dbReference type="InterPro" id="IPR018488">
    <property type="entry name" value="cNMP-bd_CS"/>
</dbReference>
<feature type="binding site" evidence="9">
    <location>
        <position position="335"/>
    </location>
    <ligand>
        <name>3',5'-cyclic AMP</name>
        <dbReference type="ChEBI" id="CHEBI:58165"/>
        <label>2</label>
    </ligand>
</feature>
<gene>
    <name evidence="12" type="ORF">NEOLI_000839</name>
</gene>
<dbReference type="PRINTS" id="PR00103">
    <property type="entry name" value="CAMPKINASE"/>
</dbReference>
<evidence type="ECO:0000256" key="7">
    <source>
        <dbReference type="ARBA" id="ARBA00023149"/>
    </source>
</evidence>
<dbReference type="InterPro" id="IPR003117">
    <property type="entry name" value="cAMP_dep_PK_reg_su_I/II_a/b"/>
</dbReference>
<dbReference type="PROSITE" id="PS00889">
    <property type="entry name" value="CNMP_BINDING_2"/>
    <property type="match status" value="2"/>
</dbReference>
<evidence type="ECO:0000256" key="10">
    <source>
        <dbReference type="SAM" id="MobiDB-lite"/>
    </source>
</evidence>
<dbReference type="FunFam" id="2.60.120.10:FF:000039">
    <property type="entry name" value="cAMP-dependent protein kinase regulatory subunit"/>
    <property type="match status" value="1"/>
</dbReference>
<dbReference type="Pfam" id="PF02197">
    <property type="entry name" value="RIIa"/>
    <property type="match status" value="1"/>
</dbReference>
<sequence length="410" mass="45042">MAHAAAYTAILNELNRDISRAQPKDIIQFCANFFNRKLESERAERMANPFPAAETKTSPSLVARSPTHQASSLSGSPPASGSSLFRGHQTQEAVPAHYNLLRRTSVSAESMVPTAEDYVRISIPKTQSQMARISQSISNNLLFKNLDEDQHRDVLDAMAEKRIQAKNEVVIRQGDVGDYFYIVETGEFDVYVKGPRDEVGKKVASIVSGGSFGELALMYNAPRAATVICSSEGGAILWALDRITFRRILMENTSRKRRMYEHFLSTVPILSSLEGYERQKIADALDTVVYAEGNTVIRQGDIGEQFFIIEFGEANVVKEGEGTVARLGKGDYFGELALLNDAPRAATVVAITRLKVATLGKRAFNRLLGPVVEIMKRKERQMRGPQAGNEGDISPRAGVSNGPMALQSIA</sequence>
<dbReference type="OMA" id="SQTRCVG"/>
<feature type="region of interest" description="Disordered" evidence="10">
    <location>
        <begin position="45"/>
        <end position="85"/>
    </location>
</feature>
<dbReference type="InterPro" id="IPR000595">
    <property type="entry name" value="cNMP-bd_dom"/>
</dbReference>
<keyword evidence="5" id="KW-0677">Repeat</keyword>
<dbReference type="InterPro" id="IPR014710">
    <property type="entry name" value="RmlC-like_jellyroll"/>
</dbReference>
<dbReference type="PANTHER" id="PTHR11635:SF152">
    <property type="entry name" value="CAMP-DEPENDENT PROTEIN KINASE TYPE I REGULATORY SUBUNIT-RELATED"/>
    <property type="match status" value="1"/>
</dbReference>
<evidence type="ECO:0000256" key="3">
    <source>
        <dbReference type="ARBA" id="ARBA00022553"/>
    </source>
</evidence>
<dbReference type="OrthoDB" id="417078at2759"/>
<keyword evidence="13" id="KW-1185">Reference proteome</keyword>
<keyword evidence="6 8" id="KW-0547">Nucleotide-binding</keyword>
<dbReference type="GO" id="GO:0030552">
    <property type="term" value="F:cAMP binding"/>
    <property type="evidence" value="ECO:0007669"/>
    <property type="project" value="UniProtKB-KW"/>
</dbReference>
<dbReference type="GO" id="GO:0034236">
    <property type="term" value="F:protein kinase A catalytic subunit binding"/>
    <property type="evidence" value="ECO:0007669"/>
    <property type="project" value="TreeGrafter"/>
</dbReference>
<dbReference type="GO" id="GO:0033554">
    <property type="term" value="P:cellular response to stress"/>
    <property type="evidence" value="ECO:0007669"/>
    <property type="project" value="UniProtKB-ARBA"/>
</dbReference>
<dbReference type="AlphaFoldDB" id="A0A1U7LRQ4"/>
<dbReference type="PROSITE" id="PS00888">
    <property type="entry name" value="CNMP_BINDING_1"/>
    <property type="match status" value="2"/>
</dbReference>
<feature type="binding site" evidence="9">
    <location>
        <position position="223"/>
    </location>
    <ligand>
        <name>3',5'-cyclic AMP</name>
        <dbReference type="ChEBI" id="CHEBI:58165"/>
        <label>1</label>
    </ligand>
</feature>
<name>A0A1U7LRQ4_NEOID</name>
<organism evidence="12 13">
    <name type="scientific">Neolecta irregularis (strain DAH-3)</name>
    <dbReference type="NCBI Taxonomy" id="1198029"/>
    <lineage>
        <taxon>Eukaryota</taxon>
        <taxon>Fungi</taxon>
        <taxon>Dikarya</taxon>
        <taxon>Ascomycota</taxon>
        <taxon>Taphrinomycotina</taxon>
        <taxon>Neolectales</taxon>
        <taxon>Neolectaceae</taxon>
        <taxon>Neolecta</taxon>
    </lineage>
</organism>
<evidence type="ECO:0000256" key="9">
    <source>
        <dbReference type="PIRSR" id="PIRSR000548-1"/>
    </source>
</evidence>
<dbReference type="GO" id="GO:0004862">
    <property type="term" value="F:cAMP-dependent protein kinase inhibitor activity"/>
    <property type="evidence" value="ECO:0007669"/>
    <property type="project" value="TreeGrafter"/>
</dbReference>
<proteinExistence type="inferred from homology"/>
<dbReference type="Proteomes" id="UP000186594">
    <property type="component" value="Unassembled WGS sequence"/>
</dbReference>
<dbReference type="EMBL" id="LXFE01000464">
    <property type="protein sequence ID" value="OLL25263.1"/>
    <property type="molecule type" value="Genomic_DNA"/>
</dbReference>
<dbReference type="InterPro" id="IPR012198">
    <property type="entry name" value="cAMP_dep_PK_reg_su"/>
</dbReference>
<comment type="subunit">
    <text evidence="8">Tetramer, composed of 2 regulatory (R) and 2 catalytic (C) subunits. In the presence of cAMP it dissociates into 2 active monomeric C subunits and an R dimer.</text>
</comment>
<dbReference type="CDD" id="cd12098">
    <property type="entry name" value="DD_R_ScPKA-like"/>
    <property type="match status" value="1"/>
</dbReference>
<evidence type="ECO:0000313" key="12">
    <source>
        <dbReference type="EMBL" id="OLL25263.1"/>
    </source>
</evidence>
<evidence type="ECO:0000259" key="11">
    <source>
        <dbReference type="PROSITE" id="PS50042"/>
    </source>
</evidence>
<dbReference type="PANTHER" id="PTHR11635">
    <property type="entry name" value="CAMP-DEPENDENT PROTEIN KINASE REGULATORY CHAIN"/>
    <property type="match status" value="1"/>
</dbReference>
<evidence type="ECO:0000256" key="5">
    <source>
        <dbReference type="ARBA" id="ARBA00022737"/>
    </source>
</evidence>
<dbReference type="PIRSF" id="PIRSF000548">
    <property type="entry name" value="PK_regulatory"/>
    <property type="match status" value="1"/>
</dbReference>
<dbReference type="SUPFAM" id="SSF51206">
    <property type="entry name" value="cAMP-binding domain-like"/>
    <property type="match status" value="2"/>
</dbReference>
<comment type="similarity">
    <text evidence="1 8">Belongs to the cAMP-dependent kinase regulatory chain family.</text>
</comment>
<feature type="compositionally biased region" description="Low complexity" evidence="10">
    <location>
        <begin position="70"/>
        <end position="84"/>
    </location>
</feature>
<dbReference type="InterPro" id="IPR050503">
    <property type="entry name" value="cAMP-dep_PK_reg_su-like"/>
</dbReference>
<dbReference type="STRING" id="1198029.A0A1U7LRQ4"/>
<dbReference type="PROSITE" id="PS50042">
    <property type="entry name" value="CNMP_BINDING_3"/>
    <property type="match status" value="2"/>
</dbReference>
<evidence type="ECO:0000256" key="6">
    <source>
        <dbReference type="ARBA" id="ARBA00022741"/>
    </source>
</evidence>
<dbReference type="InterPro" id="IPR018490">
    <property type="entry name" value="cNMP-bd_dom_sf"/>
</dbReference>
<accession>A0A1U7LRQ4</accession>
<dbReference type="GO" id="GO:0005952">
    <property type="term" value="C:cAMP-dependent protein kinase complex"/>
    <property type="evidence" value="ECO:0007669"/>
    <property type="project" value="InterPro"/>
</dbReference>
<dbReference type="GO" id="GO:0005634">
    <property type="term" value="C:nucleus"/>
    <property type="evidence" value="ECO:0007669"/>
    <property type="project" value="TreeGrafter"/>
</dbReference>
<evidence type="ECO:0000313" key="13">
    <source>
        <dbReference type="Proteomes" id="UP000186594"/>
    </source>
</evidence>
<feature type="binding site" evidence="9">
    <location>
        <position position="214"/>
    </location>
    <ligand>
        <name>3',5'-cyclic AMP</name>
        <dbReference type="ChEBI" id="CHEBI:58165"/>
        <label>1</label>
    </ligand>
</feature>
<dbReference type="CDD" id="cd00038">
    <property type="entry name" value="CAP_ED"/>
    <property type="match status" value="2"/>
</dbReference>
<dbReference type="SMART" id="SM00394">
    <property type="entry name" value="RIIa"/>
    <property type="match status" value="1"/>
</dbReference>
<dbReference type="Gene3D" id="2.60.120.10">
    <property type="entry name" value="Jelly Rolls"/>
    <property type="match status" value="2"/>
</dbReference>
<protein>
    <recommendedName>
        <fullName evidence="2 8">cAMP-dependent protein kinase regulatory subunit</fullName>
    </recommendedName>
</protein>
<comment type="caution">
    <text evidence="12">The sequence shown here is derived from an EMBL/GenBank/DDBJ whole genome shotgun (WGS) entry which is preliminary data.</text>
</comment>
<evidence type="ECO:0000256" key="8">
    <source>
        <dbReference type="PIRNR" id="PIRNR000548"/>
    </source>
</evidence>
<keyword evidence="7 8" id="KW-0114">cAMP</keyword>
<evidence type="ECO:0000256" key="4">
    <source>
        <dbReference type="ARBA" id="ARBA00022566"/>
    </source>
</evidence>